<feature type="compositionally biased region" description="Basic and acidic residues" evidence="3">
    <location>
        <begin position="450"/>
        <end position="468"/>
    </location>
</feature>
<feature type="region of interest" description="Disordered" evidence="3">
    <location>
        <begin position="450"/>
        <end position="503"/>
    </location>
</feature>
<keyword evidence="2" id="KW-0862">Zinc</keyword>
<protein>
    <submittedName>
        <fullName evidence="7">Zinc finger protein 287-like</fullName>
    </submittedName>
</protein>
<feature type="domain" description="SCAN box" evidence="5">
    <location>
        <begin position="226"/>
        <end position="302"/>
    </location>
</feature>
<dbReference type="GeneID" id="107106585"/>
<dbReference type="PROSITE" id="PS50157">
    <property type="entry name" value="ZINC_FINGER_C2H2_2"/>
    <property type="match status" value="3"/>
</dbReference>
<dbReference type="PANTHER" id="PTHR45935:SF15">
    <property type="entry name" value="SCAN BOX DOMAIN-CONTAINING PROTEIN"/>
    <property type="match status" value="1"/>
</dbReference>
<keyword evidence="1" id="KW-0539">Nucleus</keyword>
<feature type="domain" description="SCAN box" evidence="5">
    <location>
        <begin position="112"/>
        <end position="141"/>
    </location>
</feature>
<dbReference type="Gene3D" id="1.10.4020.10">
    <property type="entry name" value="DNA breaking-rejoining enzymes"/>
    <property type="match status" value="2"/>
</dbReference>
<evidence type="ECO:0000256" key="2">
    <source>
        <dbReference type="PROSITE-ProRule" id="PRU00042"/>
    </source>
</evidence>
<feature type="domain" description="C2H2-type" evidence="4">
    <location>
        <begin position="643"/>
        <end position="670"/>
    </location>
</feature>
<gene>
    <name evidence="7" type="primary">LOC107106585</name>
</gene>
<dbReference type="PROSITE" id="PS50804">
    <property type="entry name" value="SCAN_BOX"/>
    <property type="match status" value="2"/>
</dbReference>
<dbReference type="PANTHER" id="PTHR45935">
    <property type="entry name" value="PROTEIN ZBED8-RELATED"/>
    <property type="match status" value="1"/>
</dbReference>
<dbReference type="SUPFAM" id="SSF57667">
    <property type="entry name" value="beta-beta-alpha zinc fingers"/>
    <property type="match status" value="2"/>
</dbReference>
<evidence type="ECO:0000259" key="4">
    <source>
        <dbReference type="PROSITE" id="PS50157"/>
    </source>
</evidence>
<dbReference type="InterPro" id="IPR013087">
    <property type="entry name" value="Znf_C2H2_type"/>
</dbReference>
<dbReference type="InterPro" id="IPR003309">
    <property type="entry name" value="SCAN_dom"/>
</dbReference>
<evidence type="ECO:0000256" key="3">
    <source>
        <dbReference type="SAM" id="MobiDB-lite"/>
    </source>
</evidence>
<proteinExistence type="predicted"/>
<dbReference type="InterPro" id="IPR036236">
    <property type="entry name" value="Znf_C2H2_sf"/>
</dbReference>
<evidence type="ECO:0000259" key="5">
    <source>
        <dbReference type="PROSITE" id="PS50804"/>
    </source>
</evidence>
<dbReference type="PROSITE" id="PS00028">
    <property type="entry name" value="ZINC_FINGER_C2H2_1"/>
    <property type="match status" value="3"/>
</dbReference>
<keyword evidence="2" id="KW-0479">Metal-binding</keyword>
<reference evidence="7" key="1">
    <citation type="submission" date="2025-08" db="UniProtKB">
        <authorList>
            <consortium name="RefSeq"/>
        </authorList>
    </citation>
    <scope>IDENTIFICATION</scope>
</reference>
<dbReference type="Pfam" id="PF02023">
    <property type="entry name" value="SCAN"/>
    <property type="match status" value="2"/>
</dbReference>
<organism evidence="6 7">
    <name type="scientific">Gekko japonicus</name>
    <name type="common">Schlegel's Japanese gecko</name>
    <dbReference type="NCBI Taxonomy" id="146911"/>
    <lineage>
        <taxon>Eukaryota</taxon>
        <taxon>Metazoa</taxon>
        <taxon>Chordata</taxon>
        <taxon>Craniata</taxon>
        <taxon>Vertebrata</taxon>
        <taxon>Euteleostomi</taxon>
        <taxon>Lepidosauria</taxon>
        <taxon>Squamata</taxon>
        <taxon>Bifurcata</taxon>
        <taxon>Gekkota</taxon>
        <taxon>Gekkonidae</taxon>
        <taxon>Gekkoninae</taxon>
        <taxon>Gekko</taxon>
    </lineage>
</organism>
<feature type="domain" description="C2H2-type" evidence="4">
    <location>
        <begin position="671"/>
        <end position="698"/>
    </location>
</feature>
<sequence length="732" mass="83782">MAEWPSGRAWPREEQCREAQWQDFLRGLNSSQTGWGKKPGPWEDTKAFLASFKQVAQACQWPRGEWVARLLPALSVEAQKVFSSLEARDREDYGKVKAAILHGEANRTETLRQHFRQFCSREVEDLRRIYSQLRELCHQWLSFLCNWGGGGCLVITWAQHLPIPFILGTASPTVIVKTEWAARLLPALSGEAQQAFGTLEGRDREDYGKVKAAILRWEVNRMETLRQHFRQFRSREVEDPRRIYSRLQELCCQWLRPERHSKEQILELLILEQFLAILPPELQRWIRAGCPENCTQAAALVDVFLMNHNGGAETWKWQGLLRDVGSQNAEEESPDPTRRKAYKEATQNSDGEIHLSGRGSKRPGHFSPSLPPEGQETAEAGQAKKQINLGETDAVKQSLTEPGQRTMFWQVLQEDGGNVDTLEGFLVPKSGLASRLEKEEEMLVQFLEERERLTGQDPGDVKRIKKEDSEEEESGPDETWESSTEAAQVDIPGTSEIHKQRCGRKGIKLQVEEAQYGRRESEESQRTVLHLTQRSMLKPAEIQKQACKSQRQYTAAKITVSTSPKGSPSTGEDTVADHRDTVTAPENFHKCLVRGGDFHPSLHKHPRIPIGERHYEFSHGRRSFLQREHLIRHQRRHTRKKTYECPDCGKSLRSSGSFKSHQRIHTGERPYGCSYCAKSFNQSIHLERHQKVHTGEKPYGCPECGRSFSRKDTLIKHQRTHTGHQQIFDCGS</sequence>
<dbReference type="RefSeq" id="XP_015262251.1">
    <property type="nucleotide sequence ID" value="XM_015406765.1"/>
</dbReference>
<feature type="compositionally biased region" description="Acidic residues" evidence="3">
    <location>
        <begin position="469"/>
        <end position="480"/>
    </location>
</feature>
<name>A0ABM1JLB4_GEKJA</name>
<dbReference type="InterPro" id="IPR050916">
    <property type="entry name" value="SCAN-C2H2_zinc_finger"/>
</dbReference>
<evidence type="ECO:0000313" key="6">
    <source>
        <dbReference type="Proteomes" id="UP000694871"/>
    </source>
</evidence>
<dbReference type="Proteomes" id="UP000694871">
    <property type="component" value="Unplaced"/>
</dbReference>
<accession>A0ABM1JLB4</accession>
<dbReference type="SMART" id="SM00431">
    <property type="entry name" value="SCAN"/>
    <property type="match status" value="1"/>
</dbReference>
<dbReference type="SMART" id="SM00355">
    <property type="entry name" value="ZnF_C2H2"/>
    <property type="match status" value="3"/>
</dbReference>
<evidence type="ECO:0000313" key="7">
    <source>
        <dbReference type="RefSeq" id="XP_015262251.1"/>
    </source>
</evidence>
<dbReference type="Pfam" id="PF00096">
    <property type="entry name" value="zf-C2H2"/>
    <property type="match status" value="3"/>
</dbReference>
<feature type="region of interest" description="Disordered" evidence="3">
    <location>
        <begin position="326"/>
        <end position="382"/>
    </location>
</feature>
<dbReference type="InterPro" id="IPR038269">
    <property type="entry name" value="SCAN_sf"/>
</dbReference>
<feature type="domain" description="C2H2-type" evidence="4">
    <location>
        <begin position="699"/>
        <end position="726"/>
    </location>
</feature>
<evidence type="ECO:0000256" key="1">
    <source>
        <dbReference type="ARBA" id="ARBA00023242"/>
    </source>
</evidence>
<keyword evidence="2" id="KW-0863">Zinc-finger</keyword>
<keyword evidence="6" id="KW-1185">Reference proteome</keyword>
<dbReference type="CDD" id="cd07936">
    <property type="entry name" value="SCAN"/>
    <property type="match status" value="1"/>
</dbReference>
<dbReference type="SUPFAM" id="SSF47353">
    <property type="entry name" value="Retrovirus capsid dimerization domain-like"/>
    <property type="match status" value="2"/>
</dbReference>
<dbReference type="Gene3D" id="3.30.160.60">
    <property type="entry name" value="Classic Zinc Finger"/>
    <property type="match status" value="3"/>
</dbReference>